<gene>
    <name evidence="1" type="ORF">OEA41_003283</name>
</gene>
<proteinExistence type="predicted"/>
<protein>
    <submittedName>
        <fullName evidence="1">Uncharacterized protein</fullName>
    </submittedName>
</protein>
<comment type="caution">
    <text evidence="1">The sequence shown here is derived from an EMBL/GenBank/DDBJ whole genome shotgun (WGS) entry which is preliminary data.</text>
</comment>
<evidence type="ECO:0000313" key="2">
    <source>
        <dbReference type="Proteomes" id="UP001276659"/>
    </source>
</evidence>
<name>A0AAD9Z498_9LECA</name>
<keyword evidence="2" id="KW-1185">Reference proteome</keyword>
<dbReference type="EMBL" id="JASNWA010000008">
    <property type="protein sequence ID" value="KAK3171199.1"/>
    <property type="molecule type" value="Genomic_DNA"/>
</dbReference>
<evidence type="ECO:0000313" key="1">
    <source>
        <dbReference type="EMBL" id="KAK3171199.1"/>
    </source>
</evidence>
<organism evidence="1 2">
    <name type="scientific">Lepraria neglecta</name>
    <dbReference type="NCBI Taxonomy" id="209136"/>
    <lineage>
        <taxon>Eukaryota</taxon>
        <taxon>Fungi</taxon>
        <taxon>Dikarya</taxon>
        <taxon>Ascomycota</taxon>
        <taxon>Pezizomycotina</taxon>
        <taxon>Lecanoromycetes</taxon>
        <taxon>OSLEUM clade</taxon>
        <taxon>Lecanoromycetidae</taxon>
        <taxon>Lecanorales</taxon>
        <taxon>Lecanorineae</taxon>
        <taxon>Stereocaulaceae</taxon>
        <taxon>Lepraria</taxon>
    </lineage>
</organism>
<accession>A0AAD9Z498</accession>
<reference evidence="1" key="1">
    <citation type="submission" date="2022-11" db="EMBL/GenBank/DDBJ databases">
        <title>Chromosomal genome sequence assembly and mating type (MAT) locus characterization of the leprose asexual lichenized fungus Lepraria neglecta (Nyl.) Erichsen.</title>
        <authorList>
            <person name="Allen J.L."/>
            <person name="Pfeffer B."/>
        </authorList>
    </citation>
    <scope>NUCLEOTIDE SEQUENCE</scope>
    <source>
        <strain evidence="1">Allen 5258</strain>
    </source>
</reference>
<sequence>MDEKLTVTPEGLLPCRKINDSYAERELFCVAASDLSALIQVPYENIGILYGSIMRTGTLKKHAK</sequence>
<dbReference type="AlphaFoldDB" id="A0AAD9Z498"/>
<dbReference type="Proteomes" id="UP001276659">
    <property type="component" value="Unassembled WGS sequence"/>
</dbReference>